<reference evidence="3" key="1">
    <citation type="submission" date="2020-10" db="EMBL/GenBank/DDBJ databases">
        <title>Unveiling of a novel bifunctional photoreceptor, Dualchrome1, isolated from a cosmopolitan green alga.</title>
        <authorList>
            <person name="Suzuki S."/>
            <person name="Kawachi M."/>
        </authorList>
    </citation>
    <scope>NUCLEOTIDE SEQUENCE</scope>
    <source>
        <strain evidence="3">NIES 2893</strain>
    </source>
</reference>
<gene>
    <name evidence="3" type="ORF">PPROV_000043700</name>
</gene>
<dbReference type="SUPFAM" id="SSF81296">
    <property type="entry name" value="E set domains"/>
    <property type="match status" value="1"/>
</dbReference>
<accession>A0A830H6L5</accession>
<feature type="signal peptide" evidence="1">
    <location>
        <begin position="1"/>
        <end position="25"/>
    </location>
</feature>
<dbReference type="EMBL" id="BNJQ01000001">
    <property type="protein sequence ID" value="GHP01680.1"/>
    <property type="molecule type" value="Genomic_DNA"/>
</dbReference>
<keyword evidence="1" id="KW-0732">Signal</keyword>
<dbReference type="InterPro" id="IPR014756">
    <property type="entry name" value="Ig_E-set"/>
</dbReference>
<keyword evidence="4" id="KW-1185">Reference proteome</keyword>
<dbReference type="Proteomes" id="UP000660262">
    <property type="component" value="Unassembled WGS sequence"/>
</dbReference>
<dbReference type="InterPro" id="IPR013783">
    <property type="entry name" value="Ig-like_fold"/>
</dbReference>
<feature type="domain" description="IPT/TIG" evidence="2">
    <location>
        <begin position="32"/>
        <end position="109"/>
    </location>
</feature>
<dbReference type="CDD" id="cd00102">
    <property type="entry name" value="IPT"/>
    <property type="match status" value="1"/>
</dbReference>
<evidence type="ECO:0000313" key="4">
    <source>
        <dbReference type="Proteomes" id="UP000660262"/>
    </source>
</evidence>
<feature type="chain" id="PRO_5032395421" description="IPT/TIG domain-containing protein" evidence="1">
    <location>
        <begin position="26"/>
        <end position="242"/>
    </location>
</feature>
<name>A0A830H6L5_9CHLO</name>
<sequence length="242" mass="25855">MTPLPHAPLLPLVCFVCLLSQHAYAYTQVPVPHITRLFPPLGHVSGGTAVTITGAPFVRSARIRVRFACNNDIQDVDASYVSPTTVVVTTPSVRGACTSHVTASNDGERYSGAPLVFVPHSGSFLQFVFDASDPGCPGCRDANTGKQADTPVAERVREHWEASVGGGAPRGPYTGGTDVLIHARRYTGNHEHFLEATQPTGGPGATSVYPSRGQPLPTGTFYPGRNLQCLFTCRLHRASHPR</sequence>
<evidence type="ECO:0000256" key="1">
    <source>
        <dbReference type="SAM" id="SignalP"/>
    </source>
</evidence>
<dbReference type="AlphaFoldDB" id="A0A830H6L5"/>
<proteinExistence type="predicted"/>
<comment type="caution">
    <text evidence="3">The sequence shown here is derived from an EMBL/GenBank/DDBJ whole genome shotgun (WGS) entry which is preliminary data.</text>
</comment>
<evidence type="ECO:0000259" key="2">
    <source>
        <dbReference type="Pfam" id="PF01833"/>
    </source>
</evidence>
<dbReference type="InterPro" id="IPR002909">
    <property type="entry name" value="IPT_dom"/>
</dbReference>
<dbReference type="Gene3D" id="2.60.40.10">
    <property type="entry name" value="Immunoglobulins"/>
    <property type="match status" value="1"/>
</dbReference>
<evidence type="ECO:0000313" key="3">
    <source>
        <dbReference type="EMBL" id="GHP01680.1"/>
    </source>
</evidence>
<protein>
    <recommendedName>
        <fullName evidence="2">IPT/TIG domain-containing protein</fullName>
    </recommendedName>
</protein>
<dbReference type="Pfam" id="PF01833">
    <property type="entry name" value="TIG"/>
    <property type="match status" value="1"/>
</dbReference>
<organism evidence="3 4">
    <name type="scientific">Pycnococcus provasolii</name>
    <dbReference type="NCBI Taxonomy" id="41880"/>
    <lineage>
        <taxon>Eukaryota</taxon>
        <taxon>Viridiplantae</taxon>
        <taxon>Chlorophyta</taxon>
        <taxon>Pseudoscourfieldiophyceae</taxon>
        <taxon>Pseudoscourfieldiales</taxon>
        <taxon>Pycnococcaceae</taxon>
        <taxon>Pycnococcus</taxon>
    </lineage>
</organism>